<evidence type="ECO:0000256" key="6">
    <source>
        <dbReference type="ARBA" id="ARBA00022692"/>
    </source>
</evidence>
<keyword evidence="4" id="KW-1003">Cell membrane</keyword>
<proteinExistence type="inferred from homology"/>
<accession>A0A941AK38</accession>
<comment type="similarity">
    <text evidence="2">Belongs to the cytochrome ubiquinol oxidase subunit 2 family.</text>
</comment>
<evidence type="ECO:0000256" key="12">
    <source>
        <dbReference type="SAM" id="MobiDB-lite"/>
    </source>
</evidence>
<evidence type="ECO:0000256" key="3">
    <source>
        <dbReference type="ARBA" id="ARBA00022448"/>
    </source>
</evidence>
<dbReference type="NCBIfam" id="TIGR00203">
    <property type="entry name" value="cydB"/>
    <property type="match status" value="1"/>
</dbReference>
<name>A0A941AK38_9ACTN</name>
<dbReference type="PANTHER" id="PTHR43141:SF5">
    <property type="entry name" value="CYTOCHROME BD-I UBIQUINOL OXIDASE SUBUNIT 2"/>
    <property type="match status" value="1"/>
</dbReference>
<feature type="transmembrane region" description="Helical" evidence="13">
    <location>
        <begin position="272"/>
        <end position="295"/>
    </location>
</feature>
<dbReference type="GO" id="GO:0009055">
    <property type="term" value="F:electron transfer activity"/>
    <property type="evidence" value="ECO:0007669"/>
    <property type="project" value="TreeGrafter"/>
</dbReference>
<evidence type="ECO:0000256" key="9">
    <source>
        <dbReference type="ARBA" id="ARBA00022989"/>
    </source>
</evidence>
<feature type="transmembrane region" description="Helical" evidence="13">
    <location>
        <begin position="112"/>
        <end position="137"/>
    </location>
</feature>
<organism evidence="14 15">
    <name type="scientific">Microbispora oryzae</name>
    <dbReference type="NCBI Taxonomy" id="2806554"/>
    <lineage>
        <taxon>Bacteria</taxon>
        <taxon>Bacillati</taxon>
        <taxon>Actinomycetota</taxon>
        <taxon>Actinomycetes</taxon>
        <taxon>Streptosporangiales</taxon>
        <taxon>Streptosporangiaceae</taxon>
        <taxon>Microbispora</taxon>
    </lineage>
</organism>
<dbReference type="AlphaFoldDB" id="A0A941AK38"/>
<dbReference type="GO" id="GO:0046872">
    <property type="term" value="F:metal ion binding"/>
    <property type="evidence" value="ECO:0007669"/>
    <property type="project" value="UniProtKB-KW"/>
</dbReference>
<feature type="transmembrane region" description="Helical" evidence="13">
    <location>
        <begin position="79"/>
        <end position="100"/>
    </location>
</feature>
<keyword evidence="5" id="KW-0349">Heme</keyword>
<evidence type="ECO:0000256" key="13">
    <source>
        <dbReference type="SAM" id="Phobius"/>
    </source>
</evidence>
<dbReference type="EMBL" id="JAFCNB010000009">
    <property type="protein sequence ID" value="MBP2705687.1"/>
    <property type="molecule type" value="Genomic_DNA"/>
</dbReference>
<reference evidence="14" key="1">
    <citation type="submission" date="2021-02" db="EMBL/GenBank/DDBJ databases">
        <title>Draft genome sequence of Microbispora sp. RL4-1S isolated from rice leaves in Thailand.</title>
        <authorList>
            <person name="Muangham S."/>
            <person name="Duangmal K."/>
        </authorList>
    </citation>
    <scope>NUCLEOTIDE SEQUENCE</scope>
    <source>
        <strain evidence="14">RL4-1S</strain>
    </source>
</reference>
<evidence type="ECO:0000313" key="15">
    <source>
        <dbReference type="Proteomes" id="UP000674234"/>
    </source>
</evidence>
<dbReference type="GO" id="GO:0070069">
    <property type="term" value="C:cytochrome complex"/>
    <property type="evidence" value="ECO:0007669"/>
    <property type="project" value="TreeGrafter"/>
</dbReference>
<evidence type="ECO:0000256" key="10">
    <source>
        <dbReference type="ARBA" id="ARBA00023004"/>
    </source>
</evidence>
<dbReference type="Proteomes" id="UP000674234">
    <property type="component" value="Unassembled WGS sequence"/>
</dbReference>
<dbReference type="PANTHER" id="PTHR43141">
    <property type="entry name" value="CYTOCHROME BD2 SUBUNIT II"/>
    <property type="match status" value="1"/>
</dbReference>
<keyword evidence="3" id="KW-0813">Transport</keyword>
<dbReference type="GO" id="GO:0019646">
    <property type="term" value="P:aerobic electron transport chain"/>
    <property type="evidence" value="ECO:0007669"/>
    <property type="project" value="TreeGrafter"/>
</dbReference>
<dbReference type="Pfam" id="PF02322">
    <property type="entry name" value="Cyt_bd_oxida_II"/>
    <property type="match status" value="1"/>
</dbReference>
<keyword evidence="6 13" id="KW-0812">Transmembrane</keyword>
<feature type="transmembrane region" description="Helical" evidence="13">
    <location>
        <begin position="203"/>
        <end position="223"/>
    </location>
</feature>
<evidence type="ECO:0000256" key="8">
    <source>
        <dbReference type="ARBA" id="ARBA00022982"/>
    </source>
</evidence>
<keyword evidence="10" id="KW-0408">Iron</keyword>
<evidence type="ECO:0000313" key="14">
    <source>
        <dbReference type="EMBL" id="MBP2705687.1"/>
    </source>
</evidence>
<keyword evidence="9 13" id="KW-1133">Transmembrane helix</keyword>
<dbReference type="GO" id="GO:0016682">
    <property type="term" value="F:oxidoreductase activity, acting on diphenols and related substances as donors, oxygen as acceptor"/>
    <property type="evidence" value="ECO:0007669"/>
    <property type="project" value="TreeGrafter"/>
</dbReference>
<gene>
    <name evidence="14" type="primary">cydB</name>
    <name evidence="14" type="ORF">JOL79_17880</name>
</gene>
<feature type="transmembrane region" description="Helical" evidence="13">
    <location>
        <begin position="6"/>
        <end position="33"/>
    </location>
</feature>
<comment type="caution">
    <text evidence="14">The sequence shown here is derived from an EMBL/GenBank/DDBJ whole genome shotgun (WGS) entry which is preliminary data.</text>
</comment>
<evidence type="ECO:0000256" key="2">
    <source>
        <dbReference type="ARBA" id="ARBA00007543"/>
    </source>
</evidence>
<protein>
    <submittedName>
        <fullName evidence="14">Cytochrome d ubiquinol oxidase subunit II</fullName>
    </submittedName>
</protein>
<keyword evidence="7" id="KW-0479">Metal-binding</keyword>
<evidence type="ECO:0000256" key="5">
    <source>
        <dbReference type="ARBA" id="ARBA00022617"/>
    </source>
</evidence>
<feature type="transmembrane region" description="Helical" evidence="13">
    <location>
        <begin position="176"/>
        <end position="197"/>
    </location>
</feature>
<keyword evidence="8" id="KW-0249">Electron transport</keyword>
<keyword evidence="11 13" id="KW-0472">Membrane</keyword>
<evidence type="ECO:0000256" key="1">
    <source>
        <dbReference type="ARBA" id="ARBA00004651"/>
    </source>
</evidence>
<dbReference type="InterPro" id="IPR003317">
    <property type="entry name" value="Cyt-d_oxidase_su2"/>
</dbReference>
<feature type="transmembrane region" description="Helical" evidence="13">
    <location>
        <begin position="230"/>
        <end position="252"/>
    </location>
</feature>
<comment type="subcellular location">
    <subcellularLocation>
        <location evidence="1">Cell membrane</location>
        <topology evidence="1">Multi-pass membrane protein</topology>
    </subcellularLocation>
</comment>
<feature type="region of interest" description="Disordered" evidence="12">
    <location>
        <begin position="310"/>
        <end position="329"/>
    </location>
</feature>
<feature type="transmembrane region" description="Helical" evidence="13">
    <location>
        <begin position="143"/>
        <end position="164"/>
    </location>
</feature>
<evidence type="ECO:0000256" key="7">
    <source>
        <dbReference type="ARBA" id="ARBA00022723"/>
    </source>
</evidence>
<keyword evidence="15" id="KW-1185">Reference proteome</keyword>
<dbReference type="RefSeq" id="WP_210156974.1">
    <property type="nucleotide sequence ID" value="NZ_JAFCNB010000009.1"/>
</dbReference>
<sequence length="329" mass="33773">MTTFWFTVIAFLWTGYFVLEGFDFGVGMLAPLLSRSEAERGQVLGTIGPVWDGNEVWLVTAVGAMFAAFPAWYSGLLSGFYLPLFLVIAGLVVRGVGLEWRGKVASPRERALCDAAVAAGSALPAVLWGAIFGAALYGTPAAAALGGALSLTVTLVHGGVFVALKTEGPVRERARRAALAASAASIPVAALALPAVPGHHGPSWAWGTALLAMAALAGGAALIGRRREGWAFAATSAAIAAATATLFGALASAPLPGLTLAEAASAPYTLRVLTWIGVVALPGVLLYQAWTYWVFRRRLTAPARPAPADARPVFAEGRPGGAAGTRPAG</sequence>
<dbReference type="GO" id="GO:0005886">
    <property type="term" value="C:plasma membrane"/>
    <property type="evidence" value="ECO:0007669"/>
    <property type="project" value="UniProtKB-SubCell"/>
</dbReference>
<evidence type="ECO:0000256" key="4">
    <source>
        <dbReference type="ARBA" id="ARBA00022475"/>
    </source>
</evidence>
<evidence type="ECO:0000256" key="11">
    <source>
        <dbReference type="ARBA" id="ARBA00023136"/>
    </source>
</evidence>